<protein>
    <recommendedName>
        <fullName evidence="3">Adhesin</fullName>
    </recommendedName>
</protein>
<name>A0A1M4UZS8_9FLAO</name>
<gene>
    <name evidence="1" type="ORF">SAMN03080594_101792</name>
</gene>
<dbReference type="AlphaFoldDB" id="A0A1M4UZS8"/>
<dbReference type="OrthoDB" id="1144071at2"/>
<accession>A0A1M4UZS8</accession>
<evidence type="ECO:0008006" key="3">
    <source>
        <dbReference type="Google" id="ProtNLM"/>
    </source>
</evidence>
<organism evidence="1 2">
    <name type="scientific">Arenibacter palladensis</name>
    <dbReference type="NCBI Taxonomy" id="237373"/>
    <lineage>
        <taxon>Bacteria</taxon>
        <taxon>Pseudomonadati</taxon>
        <taxon>Bacteroidota</taxon>
        <taxon>Flavobacteriia</taxon>
        <taxon>Flavobacteriales</taxon>
        <taxon>Flavobacteriaceae</taxon>
        <taxon>Arenibacter</taxon>
    </lineage>
</organism>
<dbReference type="EMBL" id="FQUX01000001">
    <property type="protein sequence ID" value="SHE62137.1"/>
    <property type="molecule type" value="Genomic_DNA"/>
</dbReference>
<proteinExistence type="predicted"/>
<keyword evidence="2" id="KW-1185">Reference proteome</keyword>
<dbReference type="RefSeq" id="WP_072860383.1">
    <property type="nucleotide sequence ID" value="NZ_FQUX01000001.1"/>
</dbReference>
<dbReference type="Proteomes" id="UP000184406">
    <property type="component" value="Unassembled WGS sequence"/>
</dbReference>
<sequence>MRLVVVVFFLLGCCILQAQKKVVKTIEKPNVSFVQIDGKNCFSLALETVDNPNITVEASIDGEYLQDLLVNVKQEGATILVSTGFQPNFVFPNDKLSAHKVISISLKISIPKNMDVNVYGTSTSVGVIGHYGNLKISLSDGKCTLNGRGENVEVNTLSGNIDLITTKGQIRATSKYGKIKREMIASGDDHFTLNSVTGNISIRKTE</sequence>
<evidence type="ECO:0000313" key="1">
    <source>
        <dbReference type="EMBL" id="SHE62137.1"/>
    </source>
</evidence>
<evidence type="ECO:0000313" key="2">
    <source>
        <dbReference type="Proteomes" id="UP000184406"/>
    </source>
</evidence>
<reference evidence="2" key="1">
    <citation type="submission" date="2016-11" db="EMBL/GenBank/DDBJ databases">
        <authorList>
            <person name="Varghese N."/>
            <person name="Submissions S."/>
        </authorList>
    </citation>
    <scope>NUCLEOTIDE SEQUENCE [LARGE SCALE GENOMIC DNA]</scope>
    <source>
        <strain evidence="2">DSM 17539</strain>
    </source>
</reference>